<gene>
    <name evidence="4" type="primary">LOC106580198</name>
</gene>
<dbReference type="Proteomes" id="UP001652741">
    <property type="component" value="Chromosome ssa20"/>
</dbReference>
<dbReference type="InterPro" id="IPR028750">
    <property type="entry name" value="CEP350/CC187"/>
</dbReference>
<dbReference type="InterPro" id="IPR000938">
    <property type="entry name" value="CAP-Gly_domain"/>
</dbReference>
<feature type="region of interest" description="Disordered" evidence="1">
    <location>
        <begin position="600"/>
        <end position="658"/>
    </location>
</feature>
<name>A0A1S3NMN8_SALSA</name>
<evidence type="ECO:0000259" key="2">
    <source>
        <dbReference type="PROSITE" id="PS50245"/>
    </source>
</evidence>
<sequence length="980" mass="108932">MPVMNRPGFWTGSGLSRLFSSGELWNYDGNSKEQRLSKQDLRTAKEPSSSHRDTLKGLPQSQSVRVELCAGKSPRCETVERGVQIPEDILTGCLTKEKIQTPKSHPASPEEKRSSEKNGNKETLPPLLNVPSSLENVSICPSFSNTPKAKTVTVSSMTGSSFLSNSKELFEDCQKRYEGQRNAQDQKLPMTSCANLDAVDIDFAIKAMGDPVILNVQNDQRSQGLLSLSNNDETNHQLTSTGTEECLVSHPGSTIIEPKEAEQTMKTNIFVSNRGSLFSATFVHNTNNSGTKMSRESPSCVDSVSETGDELDAFSSSSDCLTYIEDEEKAVIDGTRGGGNTRFPHFTKMSKNGSQTQPLCLNPARIYHSSSSKPFAQSCIPLVLQMSKPVTRGWSKTTVSEEGLSEILSPVDEVLSYGSYELPPPVPHCAGYGSVSSTLLPPQPAFEVITSEEEFPPSSEGNYLYLKEDPSINSELVPPLPDDKTPHVNNTKNSGETNKDLAEGQNVFDRTENSSLIPAEEDVTDLLFSFDIGDRVLVCLSRPGVLKYKGPAAFAGGLWAGVVLDRPEGNHNGTFRGVKYFRCDRNCGVLVRAEDISPLRGTQDSDLDTEAEEDPFSDEEPPNCLKSQEDGLKEDEASAGPLEGNIYRGQNKPINDPLTTKITYKEGQLQEKWCQNPQLDCCNETPVASSSSTPMPVSSLFQIGFDSCPQTAGHNMRARFDINSWVESLTEELIQDLLMDALEIRMKNRDKGLLKEDNKQIDTVMKKDDSTANKLCFIEQWHDTLCSPAPEKVLIQPHDRDIVYRLVDTALEILLGQAKSSMIYNPEAPGYIIDEESVRVYGRIMHQLTSEILHGVLTNHFGITKSMWQTKNILSSLLSSRDFLTDLKAAVKSEVQKELNLERTDLQMKEILLTLCKYRSTKRDRVDYILIQELHKEELQWVDYSADQITVKMRLSEEIFSLLLEDTISVLKHMYMTPSF</sequence>
<dbReference type="PANTHER" id="PTHR13958">
    <property type="entry name" value="CENTROSOME-ASSOCIATED PROTEIN 350"/>
    <property type="match status" value="1"/>
</dbReference>
<feature type="compositionally biased region" description="Acidic residues" evidence="1">
    <location>
        <begin position="605"/>
        <end position="621"/>
    </location>
</feature>
<feature type="region of interest" description="Disordered" evidence="1">
    <location>
        <begin position="28"/>
        <end position="60"/>
    </location>
</feature>
<organism evidence="3 4">
    <name type="scientific">Salmo salar</name>
    <name type="common">Atlantic salmon</name>
    <dbReference type="NCBI Taxonomy" id="8030"/>
    <lineage>
        <taxon>Eukaryota</taxon>
        <taxon>Metazoa</taxon>
        <taxon>Chordata</taxon>
        <taxon>Craniata</taxon>
        <taxon>Vertebrata</taxon>
        <taxon>Euteleostomi</taxon>
        <taxon>Actinopterygii</taxon>
        <taxon>Neopterygii</taxon>
        <taxon>Teleostei</taxon>
        <taxon>Protacanthopterygii</taxon>
        <taxon>Salmoniformes</taxon>
        <taxon>Salmonidae</taxon>
        <taxon>Salmoninae</taxon>
        <taxon>Salmo</taxon>
    </lineage>
</organism>
<protein>
    <recommendedName>
        <fullName evidence="2">CAP-Gly domain-containing protein</fullName>
    </recommendedName>
</protein>
<evidence type="ECO:0000313" key="3">
    <source>
        <dbReference type="Proteomes" id="UP001652741"/>
    </source>
</evidence>
<dbReference type="KEGG" id="sasa:106580198"/>
<feature type="compositionally biased region" description="Basic and acidic residues" evidence="1">
    <location>
        <begin position="30"/>
        <end position="55"/>
    </location>
</feature>
<dbReference type="PROSITE" id="PS00845">
    <property type="entry name" value="CAP_GLY_1"/>
    <property type="match status" value="1"/>
</dbReference>
<feature type="compositionally biased region" description="Basic and acidic residues" evidence="1">
    <location>
        <begin position="627"/>
        <end position="636"/>
    </location>
</feature>
<proteinExistence type="predicted"/>
<dbReference type="PROSITE" id="PS50245">
    <property type="entry name" value="CAP_GLY_2"/>
    <property type="match status" value="1"/>
</dbReference>
<dbReference type="SMART" id="SM01052">
    <property type="entry name" value="CAP_GLY"/>
    <property type="match status" value="1"/>
</dbReference>
<feature type="compositionally biased region" description="Basic and acidic residues" evidence="1">
    <location>
        <begin position="108"/>
        <end position="120"/>
    </location>
</feature>
<dbReference type="SUPFAM" id="SSF74924">
    <property type="entry name" value="Cap-Gly domain"/>
    <property type="match status" value="1"/>
</dbReference>
<dbReference type="AlphaFoldDB" id="A0A1S3NMN8"/>
<reference evidence="4" key="1">
    <citation type="submission" date="2025-08" db="UniProtKB">
        <authorList>
            <consortium name="RefSeq"/>
        </authorList>
    </citation>
    <scope>IDENTIFICATION</scope>
</reference>
<dbReference type="GO" id="GO:0005813">
    <property type="term" value="C:centrosome"/>
    <property type="evidence" value="ECO:0007669"/>
    <property type="project" value="InterPro"/>
</dbReference>
<feature type="region of interest" description="Disordered" evidence="1">
    <location>
        <begin position="96"/>
        <end position="128"/>
    </location>
</feature>
<dbReference type="RefSeq" id="XP_014016476.2">
    <property type="nucleotide sequence ID" value="XM_014161001.2"/>
</dbReference>
<evidence type="ECO:0000313" key="4">
    <source>
        <dbReference type="RefSeq" id="XP_014016476.2"/>
    </source>
</evidence>
<dbReference type="Pfam" id="PF01302">
    <property type="entry name" value="CAP_GLY"/>
    <property type="match status" value="1"/>
</dbReference>
<dbReference type="InterPro" id="IPR036859">
    <property type="entry name" value="CAP-Gly_dom_sf"/>
</dbReference>
<dbReference type="GeneID" id="106580198"/>
<accession>A0A1S3NMN8</accession>
<keyword evidence="3" id="KW-1185">Reference proteome</keyword>
<dbReference type="PANTHER" id="PTHR13958:SF3">
    <property type="entry name" value="CAP-GLY DOMAIN-CONTAINING PROTEIN-RELATED"/>
    <property type="match status" value="1"/>
</dbReference>
<dbReference type="GO" id="GO:0034453">
    <property type="term" value="P:microtubule anchoring"/>
    <property type="evidence" value="ECO:0007669"/>
    <property type="project" value="InterPro"/>
</dbReference>
<dbReference type="Gene3D" id="2.30.30.190">
    <property type="entry name" value="CAP Gly-rich-like domain"/>
    <property type="match status" value="1"/>
</dbReference>
<evidence type="ECO:0000256" key="1">
    <source>
        <dbReference type="SAM" id="MobiDB-lite"/>
    </source>
</evidence>
<dbReference type="GO" id="GO:0008017">
    <property type="term" value="F:microtubule binding"/>
    <property type="evidence" value="ECO:0007669"/>
    <property type="project" value="InterPro"/>
</dbReference>
<feature type="domain" description="CAP-Gly" evidence="2">
    <location>
        <begin position="550"/>
        <end position="592"/>
    </location>
</feature>